<keyword evidence="10" id="KW-1185">Reference proteome</keyword>
<organism evidence="9 10">
    <name type="scientific">Sulfurisoma sediminicola</name>
    <dbReference type="NCBI Taxonomy" id="1381557"/>
    <lineage>
        <taxon>Bacteria</taxon>
        <taxon>Pseudomonadati</taxon>
        <taxon>Pseudomonadota</taxon>
        <taxon>Betaproteobacteria</taxon>
        <taxon>Nitrosomonadales</taxon>
        <taxon>Sterolibacteriaceae</taxon>
        <taxon>Sulfurisoma</taxon>
    </lineage>
</organism>
<dbReference type="GO" id="GO:0016020">
    <property type="term" value="C:membrane"/>
    <property type="evidence" value="ECO:0007669"/>
    <property type="project" value="InterPro"/>
</dbReference>
<evidence type="ECO:0000256" key="6">
    <source>
        <dbReference type="ARBA" id="ARBA00022989"/>
    </source>
</evidence>
<dbReference type="Pfam" id="PF01762">
    <property type="entry name" value="Galactosyl_T"/>
    <property type="match status" value="1"/>
</dbReference>
<dbReference type="Pfam" id="PF13704">
    <property type="entry name" value="Glyco_tranf_2_4"/>
    <property type="match status" value="1"/>
</dbReference>
<evidence type="ECO:0000256" key="7">
    <source>
        <dbReference type="ARBA" id="ARBA00023034"/>
    </source>
</evidence>
<sequence length="1378" mass="152424">MATVKGFVERIEPDTVSGWAVGKDGAPIEIVLVVRGQRFLPAIEWHERPDVEEQMGPKANRAGFLIVPDARLRAALSHPGITQAEIVVGANRRALPVLDGAFKRQDATAQVLGIKVADQNLNAKVESWKPFTLQGWVVANDGRPLVLQATINGKPLECVVVRVERKDVAASLGIATLDSGFEVVLPGFLWELAGNADTCEMGILASGRPMFGGKTSLPLSKRQAVAWLDELAGLAEGPQKQYLMLIALEHVRYGKLLPLLGENTAGFVRQYAQHFGLEGFIDGSADESAAASAPLPAASKAIADLDTLLLWRAQRELNDLIAADGRVTLDTLRRVLTATGLRGHSRQQFLLAAVPSLCESGELPFLRELLDFSSHYGMEHADNAWKLSIALALLAADGHVERASGVLYKLAEQRSGWLCTECVVFAARQVIGGAAGGEAKAQDVDNFIYGLIALIDGFRGEWFSRLHDRSLIDAMLAVLADSHFRPDYLQRDATSAAIRNYGLSPMFWGRWSALDEDVKRKCHPELHAANAQFRRLAGLLEEGRHALAARLSELDEPLRFFRERRNPEAAMLLRELCCNLLPGLDPKESSLASDWVRDLLEIAPAEALRLAAHPLLDGQAFIDAHPGVGRRIYESLVAQSGKGHSTMLEVQFAASRALDAFRQAVAEADGDASESQLRDVVRYATALGDWRDQFLGFDLLAAACLVDPAWISVLGSQMRQMLLRAIEETDRNGVLPAPIFSGLRRLGESEGANASLAGALLNEAADKIKSRFGARYDRVLAGPAVPAAIQRGEGQASDTLVIIYSCRKYLDSRVKAIRGTWVQDLKARGIPYLVLVGDGDDTVQGDVLSLAVSDLYEDLPKKTLRMLQWVFEHTDAQFVVKVDDDCFLDVDRYFDSLSYRRHHYYGRVIKRGIGSTDRVWHHPKSKTDFATHSIDKSPEPSVYADGGGGYCVSRLAIASLLGNLRSGAGRRLLGCSFMEDKLVGDLLALGGISPSDEDYVTLQRRRTFGDAIPVSVWEHSSYPSPISPTKLVHLDTETQMEDVRRRRRQTDLAPKRIWPGCWVPEVSGVKPNQLELITPADRLSALLEENFVVVAVCRNEMVMLPHFMAHYRRLGVKAFIFADNLSDDGSREYLCRQPDVAVYSVDTEYCYSHFGVAWQQAILANHCLDKWVLLADIDELLVFDGSEDRSLANLVEGIEAQGANAVCTYMIDMYPFGDLGDADFEKSSPFAAAPWFDGEPLLEWRLGSGWFSNSRSYTSAARHRMIPESDPSNYVSQKYALIRYQPWMRFSQGLHYAANLRVVDVPTWFAHFKYHAGFKKKVATEIRRGQHFNNAEEYRRYASVLAEGRGGLGRPEVSVRYSDSRSFSDVSLSVTENM</sequence>
<reference evidence="9 10" key="1">
    <citation type="submission" date="2018-10" db="EMBL/GenBank/DDBJ databases">
        <title>Genomic Encyclopedia of Type Strains, Phase IV (KMG-IV): sequencing the most valuable type-strain genomes for metagenomic binning, comparative biology and taxonomic classification.</title>
        <authorList>
            <person name="Goeker M."/>
        </authorList>
    </citation>
    <scope>NUCLEOTIDE SEQUENCE [LARGE SCALE GENOMIC DNA]</scope>
    <source>
        <strain evidence="9 10">DSM 26916</strain>
    </source>
</reference>
<dbReference type="PANTHER" id="PTHR11214:SF3">
    <property type="entry name" value="BETA-1,3-GALACTOSYLTRANSFERASE 6"/>
    <property type="match status" value="1"/>
</dbReference>
<evidence type="ECO:0000256" key="4">
    <source>
        <dbReference type="ARBA" id="ARBA00022692"/>
    </source>
</evidence>
<dbReference type="Gene3D" id="3.90.550.50">
    <property type="match status" value="1"/>
</dbReference>
<keyword evidence="7" id="KW-0333">Golgi apparatus</keyword>
<evidence type="ECO:0000256" key="3">
    <source>
        <dbReference type="ARBA" id="ARBA00022679"/>
    </source>
</evidence>
<evidence type="ECO:0000313" key="10">
    <source>
        <dbReference type="Proteomes" id="UP000268908"/>
    </source>
</evidence>
<keyword evidence="8" id="KW-0472">Membrane</keyword>
<gene>
    <name evidence="9" type="ORF">DFR35_0160</name>
</gene>
<name>A0A497XIB3_9PROT</name>
<dbReference type="GO" id="GO:0016758">
    <property type="term" value="F:hexosyltransferase activity"/>
    <property type="evidence" value="ECO:0007669"/>
    <property type="project" value="InterPro"/>
</dbReference>
<dbReference type="Proteomes" id="UP000268908">
    <property type="component" value="Unassembled WGS sequence"/>
</dbReference>
<evidence type="ECO:0000256" key="1">
    <source>
        <dbReference type="ARBA" id="ARBA00004323"/>
    </source>
</evidence>
<evidence type="ECO:0000256" key="2">
    <source>
        <dbReference type="ARBA" id="ARBA00022676"/>
    </source>
</evidence>
<keyword evidence="5" id="KW-0735">Signal-anchor</keyword>
<evidence type="ECO:0000256" key="8">
    <source>
        <dbReference type="ARBA" id="ARBA00023136"/>
    </source>
</evidence>
<dbReference type="InterPro" id="IPR002659">
    <property type="entry name" value="Glyco_trans_31"/>
</dbReference>
<keyword evidence="6" id="KW-1133">Transmembrane helix</keyword>
<accession>A0A497XIB3</accession>
<keyword evidence="2 9" id="KW-0328">Glycosyltransferase</keyword>
<dbReference type="PANTHER" id="PTHR11214">
    <property type="entry name" value="BETA-1,3-N-ACETYLGLUCOSAMINYLTRANSFERASE"/>
    <property type="match status" value="1"/>
</dbReference>
<comment type="caution">
    <text evidence="9">The sequence shown here is derived from an EMBL/GenBank/DDBJ whole genome shotgun (WGS) entry which is preliminary data.</text>
</comment>
<keyword evidence="4" id="KW-0812">Transmembrane</keyword>
<keyword evidence="3 9" id="KW-0808">Transferase</keyword>
<protein>
    <submittedName>
        <fullName evidence="9">Galactosyltransferase</fullName>
    </submittedName>
</protein>
<evidence type="ECO:0000313" key="9">
    <source>
        <dbReference type="EMBL" id="RLJ67613.1"/>
    </source>
</evidence>
<dbReference type="EMBL" id="RCCI01000004">
    <property type="protein sequence ID" value="RLJ67613.1"/>
    <property type="molecule type" value="Genomic_DNA"/>
</dbReference>
<comment type="subcellular location">
    <subcellularLocation>
        <location evidence="1">Golgi apparatus membrane</location>
        <topology evidence="1">Single-pass type II membrane protein</topology>
    </subcellularLocation>
</comment>
<evidence type="ECO:0000256" key="5">
    <source>
        <dbReference type="ARBA" id="ARBA00022968"/>
    </source>
</evidence>
<proteinExistence type="predicted"/>